<reference evidence="4 5" key="1">
    <citation type="submission" date="2019-10" db="EMBL/GenBank/DDBJ databases">
        <title>Assembly and Annotation for the nematode Trichostrongylus colubriformis.</title>
        <authorList>
            <person name="Martin J."/>
        </authorList>
    </citation>
    <scope>NUCLEOTIDE SEQUENCE [LARGE SCALE GENOMIC DNA]</scope>
    <source>
        <strain evidence="4">G859</strain>
        <tissue evidence="4">Whole worm</tissue>
    </source>
</reference>
<sequence>MQPTTYIATMLSLPLPIALTPVEAPSVSKMKGVLGGLRATHRIGSVLRSCSVATPSVSFQATPCFRSSMTYQRQYCSAQQQSTNVPSKETLFRVDWLLEHLTPAVLKSRLKPFFDICLDDVSFEDKLYNYKFSRKSQLFTHIAKIRLYFRYRSPYNKVERIGSCIYENEDVIVLLWRLSTLESSIWTYFPSFITKREPKINVVEGALDIHVNHDGYVYKIVNRKITASDREGAKVMETFKAEQEVKRKKQEDKELRRQAEALLEQEKHRGTLEHVQQRLVETVPLMFKARLDYTFYRKDVFCDDQIFGVKRYGLDQLMSHLGLISVIGQYTLPHVHMETVSVIPVIEDGTVRCRWRVKYVSIPRLILNPRLFRFDYRIKNLSWYDGYSVCTIDGNGHVFKITIQKTQRDEGMLIDEKSPKDKLAEKIAVLQPRPATTTCVLMFRAGSRYEAPNHRGLVHYLRDSVGTDSANYPGLSLLWSSAVSGGRVSSFSTRDVYGVSLALPRDETSVGISILGHIAQPAFKPWDIEDQTMPALKADNAYKHPYDVAYEDLHRAAYRNGPLARSVYAPKSSIGKISFKTLADFAAKHLTTGQAVLYGVNIEHERMVLYGDSHAPIANGNKVDAAASPYKGGEWRRPAGGSMAHVLLAGEGAPLRDAKAMATQAVLLASLGRSAAVQFSGSAGNAAVLRAVGNCGASAFQAAYEDGGLVGVYIVADGAHVAKAVTSAVSAIKNYKCSDLEAVKRRATNDLLRASAHSYPTSIDRATQILAGLTSEGAILEAIQQVTASDVEAAAKKLSSKFSMSSYGNIDDPVMSQRNEDEQLKPLDPSADGNAVTEDKPSQQTQGFEGFTYNEDVLKFELPPLPDPLPKCKAALEKFTVPKESELVRRSFMPLRTHPDHFIEVYFENVTETGKSRLPWELVRPAFLWKVRSCMDEMVRWHRQREGPDSVDLSEGSENKRMYDFILDKAAKFEAAPFTWQRICELLSSPSRHYRKADKYFRALDKTINVVTTVSEDGRRMTGNPQYISEAPDVYSIEQLFFGDERPDCDFWDLDFAYNAQKVSGSPNTKDQLEPLDMSRKRAYCSDDEVPRSEESDEEMEF</sequence>
<feature type="domain" description="Peptidase M16 N-terminal" evidence="3">
    <location>
        <begin position="435"/>
        <end position="571"/>
    </location>
</feature>
<dbReference type="InterPro" id="IPR050361">
    <property type="entry name" value="MPP/UQCRC_Complex"/>
</dbReference>
<dbReference type="InterPro" id="IPR018790">
    <property type="entry name" value="DUF2358"/>
</dbReference>
<keyword evidence="5" id="KW-1185">Reference proteome</keyword>
<comment type="similarity">
    <text evidence="1">Belongs to the PPP4R2 family.</text>
</comment>
<dbReference type="GO" id="GO:0046872">
    <property type="term" value="F:metal ion binding"/>
    <property type="evidence" value="ECO:0007669"/>
    <property type="project" value="InterPro"/>
</dbReference>
<name>A0AAN8F616_TRICO</name>
<dbReference type="Pfam" id="PF00675">
    <property type="entry name" value="Peptidase_M16"/>
    <property type="match status" value="1"/>
</dbReference>
<evidence type="ECO:0000313" key="5">
    <source>
        <dbReference type="Proteomes" id="UP001331761"/>
    </source>
</evidence>
<feature type="region of interest" description="Disordered" evidence="2">
    <location>
        <begin position="824"/>
        <end position="848"/>
    </location>
</feature>
<dbReference type="InterPro" id="IPR011249">
    <property type="entry name" value="Metalloenz_LuxS/M16"/>
</dbReference>
<accession>A0AAN8F616</accession>
<dbReference type="SUPFAM" id="SSF63411">
    <property type="entry name" value="LuxS/MPP-like metallohydrolase"/>
    <property type="match status" value="2"/>
</dbReference>
<dbReference type="GO" id="GO:0005739">
    <property type="term" value="C:mitochondrion"/>
    <property type="evidence" value="ECO:0007669"/>
    <property type="project" value="TreeGrafter"/>
</dbReference>
<dbReference type="InterPro" id="IPR015267">
    <property type="entry name" value="PPP4R2"/>
</dbReference>
<protein>
    <recommendedName>
        <fullName evidence="3">Peptidase M16 N-terminal domain-containing protein</fullName>
    </recommendedName>
</protein>
<dbReference type="GO" id="GO:0030289">
    <property type="term" value="C:protein phosphatase 4 complex"/>
    <property type="evidence" value="ECO:0007669"/>
    <property type="project" value="InterPro"/>
</dbReference>
<feature type="region of interest" description="Disordered" evidence="2">
    <location>
        <begin position="1063"/>
        <end position="1102"/>
    </location>
</feature>
<dbReference type="Pfam" id="PF09184">
    <property type="entry name" value="PPP4R2"/>
    <property type="match status" value="1"/>
</dbReference>
<organism evidence="4 5">
    <name type="scientific">Trichostrongylus colubriformis</name>
    <name type="common">Black scour worm</name>
    <dbReference type="NCBI Taxonomy" id="6319"/>
    <lineage>
        <taxon>Eukaryota</taxon>
        <taxon>Metazoa</taxon>
        <taxon>Ecdysozoa</taxon>
        <taxon>Nematoda</taxon>
        <taxon>Chromadorea</taxon>
        <taxon>Rhabditida</taxon>
        <taxon>Rhabditina</taxon>
        <taxon>Rhabditomorpha</taxon>
        <taxon>Strongyloidea</taxon>
        <taxon>Trichostrongylidae</taxon>
        <taxon>Trichostrongylus</taxon>
    </lineage>
</organism>
<dbReference type="PANTHER" id="PTHR11851">
    <property type="entry name" value="METALLOPROTEASE"/>
    <property type="match status" value="1"/>
</dbReference>
<dbReference type="Proteomes" id="UP001331761">
    <property type="component" value="Unassembled WGS sequence"/>
</dbReference>
<dbReference type="Gene3D" id="3.30.830.10">
    <property type="entry name" value="Metalloenzyme, LuxS/M16 peptidase-like"/>
    <property type="match status" value="2"/>
</dbReference>
<evidence type="ECO:0000256" key="1">
    <source>
        <dbReference type="ARBA" id="ARBA00009207"/>
    </source>
</evidence>
<dbReference type="EMBL" id="WIXE01018322">
    <property type="protein sequence ID" value="KAK5971030.1"/>
    <property type="molecule type" value="Genomic_DNA"/>
</dbReference>
<feature type="compositionally biased region" description="Basic and acidic residues" evidence="2">
    <location>
        <begin position="1071"/>
        <end position="1080"/>
    </location>
</feature>
<evidence type="ECO:0000313" key="4">
    <source>
        <dbReference type="EMBL" id="KAK5971030.1"/>
    </source>
</evidence>
<dbReference type="PANTHER" id="PTHR11851:SF226">
    <property type="entry name" value="CYTOCHROME B-C1 COMPLEX SUBUNIT 2, MITOCHONDRIAL"/>
    <property type="match status" value="1"/>
</dbReference>
<gene>
    <name evidence="4" type="ORF">GCK32_003515</name>
</gene>
<evidence type="ECO:0000256" key="2">
    <source>
        <dbReference type="SAM" id="MobiDB-lite"/>
    </source>
</evidence>
<dbReference type="FunFam" id="3.30.830.10:FF:000039">
    <property type="entry name" value="Ubiquinol-cytochrome c reductase core subunit 2"/>
    <property type="match status" value="1"/>
</dbReference>
<dbReference type="AlphaFoldDB" id="A0AAN8F616"/>
<proteinExistence type="inferred from homology"/>
<comment type="caution">
    <text evidence="4">The sequence shown here is derived from an EMBL/GenBank/DDBJ whole genome shotgun (WGS) entry which is preliminary data.</text>
</comment>
<evidence type="ECO:0000259" key="3">
    <source>
        <dbReference type="Pfam" id="PF00675"/>
    </source>
</evidence>
<dbReference type="GO" id="GO:0019888">
    <property type="term" value="F:protein phosphatase regulator activity"/>
    <property type="evidence" value="ECO:0007669"/>
    <property type="project" value="InterPro"/>
</dbReference>
<dbReference type="InterPro" id="IPR011765">
    <property type="entry name" value="Pept_M16_N"/>
</dbReference>
<dbReference type="Pfam" id="PF10184">
    <property type="entry name" value="DUF2358"/>
    <property type="match status" value="1"/>
</dbReference>